<evidence type="ECO:0000259" key="3">
    <source>
        <dbReference type="PROSITE" id="PS50104"/>
    </source>
</evidence>
<dbReference type="Pfam" id="PF00560">
    <property type="entry name" value="LRR_1"/>
    <property type="match status" value="1"/>
</dbReference>
<dbReference type="InterPro" id="IPR001611">
    <property type="entry name" value="Leu-rich_rpt"/>
</dbReference>
<dbReference type="Pfam" id="PF13676">
    <property type="entry name" value="TIR_2"/>
    <property type="match status" value="1"/>
</dbReference>
<name>A0ABQ1HQ38_9FLAO</name>
<keyword evidence="1" id="KW-0433">Leucine-rich repeat</keyword>
<dbReference type="SUPFAM" id="SSF52058">
    <property type="entry name" value="L domain-like"/>
    <property type="match status" value="1"/>
</dbReference>
<dbReference type="InterPro" id="IPR055414">
    <property type="entry name" value="LRR_R13L4/SHOC2-like"/>
</dbReference>
<dbReference type="RefSeq" id="WP_188495085.1">
    <property type="nucleotide sequence ID" value="NZ_BMGA01000008.1"/>
</dbReference>
<evidence type="ECO:0000256" key="2">
    <source>
        <dbReference type="ARBA" id="ARBA00022737"/>
    </source>
</evidence>
<dbReference type="SMART" id="SM00365">
    <property type="entry name" value="LRR_SD22"/>
    <property type="match status" value="4"/>
</dbReference>
<dbReference type="SMART" id="SM00369">
    <property type="entry name" value="LRR_TYP"/>
    <property type="match status" value="4"/>
</dbReference>
<dbReference type="PANTHER" id="PTHR48051">
    <property type="match status" value="1"/>
</dbReference>
<protein>
    <recommendedName>
        <fullName evidence="3">TIR domain-containing protein</fullName>
    </recommendedName>
</protein>
<keyword evidence="5" id="KW-1185">Reference proteome</keyword>
<dbReference type="Gene3D" id="3.80.10.10">
    <property type="entry name" value="Ribonuclease Inhibitor"/>
    <property type="match status" value="1"/>
</dbReference>
<dbReference type="EMBL" id="BMGA01000008">
    <property type="protein sequence ID" value="GGA85707.1"/>
    <property type="molecule type" value="Genomic_DNA"/>
</dbReference>
<dbReference type="PROSITE" id="PS50104">
    <property type="entry name" value="TIR"/>
    <property type="match status" value="1"/>
</dbReference>
<dbReference type="Gene3D" id="3.40.50.10140">
    <property type="entry name" value="Toll/interleukin-1 receptor homology (TIR) domain"/>
    <property type="match status" value="1"/>
</dbReference>
<reference evidence="5" key="1">
    <citation type="journal article" date="2019" name="Int. J. Syst. Evol. Microbiol.">
        <title>The Global Catalogue of Microorganisms (GCM) 10K type strain sequencing project: providing services to taxonomists for standard genome sequencing and annotation.</title>
        <authorList>
            <consortium name="The Broad Institute Genomics Platform"/>
            <consortium name="The Broad Institute Genome Sequencing Center for Infectious Disease"/>
            <person name="Wu L."/>
            <person name="Ma J."/>
        </authorList>
    </citation>
    <scope>NUCLEOTIDE SEQUENCE [LARGE SCALE GENOMIC DNA]</scope>
    <source>
        <strain evidence="5">CGMCC 1.12811</strain>
    </source>
</reference>
<evidence type="ECO:0000313" key="5">
    <source>
        <dbReference type="Proteomes" id="UP000658793"/>
    </source>
</evidence>
<dbReference type="InterPro" id="IPR003591">
    <property type="entry name" value="Leu-rich_rpt_typical-subtyp"/>
</dbReference>
<evidence type="ECO:0000313" key="4">
    <source>
        <dbReference type="EMBL" id="GGA85707.1"/>
    </source>
</evidence>
<dbReference type="Pfam" id="PF23598">
    <property type="entry name" value="LRR_14"/>
    <property type="match status" value="1"/>
</dbReference>
<dbReference type="PROSITE" id="PS51450">
    <property type="entry name" value="LRR"/>
    <property type="match status" value="4"/>
</dbReference>
<dbReference type="InterPro" id="IPR032675">
    <property type="entry name" value="LRR_dom_sf"/>
</dbReference>
<dbReference type="Proteomes" id="UP000658793">
    <property type="component" value="Unassembled WGS sequence"/>
</dbReference>
<dbReference type="SMART" id="SM00364">
    <property type="entry name" value="LRR_BAC"/>
    <property type="match status" value="4"/>
</dbReference>
<dbReference type="PANTHER" id="PTHR48051:SF45">
    <property type="entry name" value="LEUCINE-RICH REPEAT PROTEIN SHOC-2-LIKE"/>
    <property type="match status" value="1"/>
</dbReference>
<dbReference type="InterPro" id="IPR035897">
    <property type="entry name" value="Toll_tir_struct_dom_sf"/>
</dbReference>
<evidence type="ECO:0000256" key="1">
    <source>
        <dbReference type="ARBA" id="ARBA00022614"/>
    </source>
</evidence>
<accession>A0ABQ1HQ38</accession>
<dbReference type="PRINTS" id="PR00019">
    <property type="entry name" value="LEURICHRPT"/>
</dbReference>
<keyword evidence="2" id="KW-0677">Repeat</keyword>
<organism evidence="4 5">
    <name type="scientific">Flavobacterium palustre</name>
    <dbReference type="NCBI Taxonomy" id="1476463"/>
    <lineage>
        <taxon>Bacteria</taxon>
        <taxon>Pseudomonadati</taxon>
        <taxon>Bacteroidota</taxon>
        <taxon>Flavobacteriia</taxon>
        <taxon>Flavobacteriales</taxon>
        <taxon>Flavobacteriaceae</taxon>
        <taxon>Flavobacterium</taxon>
    </lineage>
</organism>
<dbReference type="SUPFAM" id="SSF52200">
    <property type="entry name" value="Toll/Interleukin receptor TIR domain"/>
    <property type="match status" value="1"/>
</dbReference>
<feature type="domain" description="TIR" evidence="3">
    <location>
        <begin position="236"/>
        <end position="383"/>
    </location>
</feature>
<dbReference type="InterPro" id="IPR000157">
    <property type="entry name" value="TIR_dom"/>
</dbReference>
<comment type="caution">
    <text evidence="4">The sequence shown here is derived from an EMBL/GenBank/DDBJ whole genome shotgun (WGS) entry which is preliminary data.</text>
</comment>
<dbReference type="InterPro" id="IPR050216">
    <property type="entry name" value="LRR_domain-containing"/>
</dbReference>
<proteinExistence type="predicted"/>
<gene>
    <name evidence="4" type="ORF">GCM10008015_28040</name>
</gene>
<sequence>MEKAFIKSKNITKLDLSNSGLKEFPKEIFELKNLRKLNLSNNNIKAIPKEISNLKLLEVLDLSNNRITNFYAKICELKKLKSLNLNNNKISSIPKQISNLKKLRNLSIANNKITALPEEFSCLDNLNSLNISKNLLTEFPNPIYFLKNIESLWITNLPIKKFNIPFITENLKKLKSIFAYTFIIDKSNIDYDYLEISKIKGNCIDKVKEISSNYKIRTYSSPASSNKMIASIEKTEKPMIFISYSHKDKKDWLSKVQTHLKVLNHQNIDFDFWDDTRIKAGQKWKEEIEKALNRSIAAILIISTDFLASDFVQKKEIPQLLNSANEKGTKLISLIIKPCRFKNQIGLNDLQAINDPDNSLINLSEGKQEEILVKLTDRIEEIILENR</sequence>